<reference evidence="8" key="1">
    <citation type="journal article" date="2019" name="Int. J. Syst. Evol. Microbiol.">
        <title>The Global Catalogue of Microorganisms (GCM) 10K type strain sequencing project: providing services to taxonomists for standard genome sequencing and annotation.</title>
        <authorList>
            <consortium name="The Broad Institute Genomics Platform"/>
            <consortium name="The Broad Institute Genome Sequencing Center for Infectious Disease"/>
            <person name="Wu L."/>
            <person name="Ma J."/>
        </authorList>
    </citation>
    <scope>NUCLEOTIDE SEQUENCE [LARGE SCALE GENOMIC DNA]</scope>
    <source>
        <strain evidence="8">JCM 9458</strain>
    </source>
</reference>
<evidence type="ECO:0000256" key="4">
    <source>
        <dbReference type="ARBA" id="ARBA00022842"/>
    </source>
</evidence>
<dbReference type="NCBIfam" id="TIGR01488">
    <property type="entry name" value="HAD-SF-IB"/>
    <property type="match status" value="1"/>
</dbReference>
<evidence type="ECO:0000313" key="7">
    <source>
        <dbReference type="EMBL" id="GAA3386834.1"/>
    </source>
</evidence>
<evidence type="ECO:0000256" key="2">
    <source>
        <dbReference type="ARBA" id="ARBA00022723"/>
    </source>
</evidence>
<dbReference type="Gene3D" id="1.20.1440.100">
    <property type="entry name" value="SG protein - dephosphorylation function"/>
    <property type="match status" value="1"/>
</dbReference>
<evidence type="ECO:0000313" key="8">
    <source>
        <dbReference type="Proteomes" id="UP001501676"/>
    </source>
</evidence>
<evidence type="ECO:0000256" key="5">
    <source>
        <dbReference type="SAM" id="MobiDB-lite"/>
    </source>
</evidence>
<dbReference type="EMBL" id="BAAAYN010000017">
    <property type="protein sequence ID" value="GAA3386834.1"/>
    <property type="molecule type" value="Genomic_DNA"/>
</dbReference>
<evidence type="ECO:0000256" key="1">
    <source>
        <dbReference type="ARBA" id="ARBA00009184"/>
    </source>
</evidence>
<evidence type="ECO:0000256" key="6">
    <source>
        <dbReference type="SAM" id="Phobius"/>
    </source>
</evidence>
<organism evidence="7 8">
    <name type="scientific">Cryptosporangium minutisporangium</name>
    <dbReference type="NCBI Taxonomy" id="113569"/>
    <lineage>
        <taxon>Bacteria</taxon>
        <taxon>Bacillati</taxon>
        <taxon>Actinomycetota</taxon>
        <taxon>Actinomycetes</taxon>
        <taxon>Cryptosporangiales</taxon>
        <taxon>Cryptosporangiaceae</taxon>
        <taxon>Cryptosporangium</taxon>
    </lineage>
</organism>
<keyword evidence="6" id="KW-0812">Transmembrane</keyword>
<feature type="compositionally biased region" description="Polar residues" evidence="5">
    <location>
        <begin position="38"/>
        <end position="57"/>
    </location>
</feature>
<dbReference type="PANTHER" id="PTHR43344:SF13">
    <property type="entry name" value="PHOSPHATASE RV3661-RELATED"/>
    <property type="match status" value="1"/>
</dbReference>
<dbReference type="InterPro" id="IPR006385">
    <property type="entry name" value="HAD_hydro_SerB1"/>
</dbReference>
<dbReference type="InterPro" id="IPR036412">
    <property type="entry name" value="HAD-like_sf"/>
</dbReference>
<dbReference type="InterPro" id="IPR023214">
    <property type="entry name" value="HAD_sf"/>
</dbReference>
<keyword evidence="6" id="KW-0472">Membrane</keyword>
<dbReference type="InterPro" id="IPR050582">
    <property type="entry name" value="HAD-like_SerB"/>
</dbReference>
<dbReference type="CDD" id="cd02612">
    <property type="entry name" value="HAD_PGPPase"/>
    <property type="match status" value="1"/>
</dbReference>
<dbReference type="Gene3D" id="3.40.50.1000">
    <property type="entry name" value="HAD superfamily/HAD-like"/>
    <property type="match status" value="1"/>
</dbReference>
<feature type="compositionally biased region" description="Low complexity" evidence="5">
    <location>
        <begin position="364"/>
        <end position="378"/>
    </location>
</feature>
<keyword evidence="3" id="KW-0378">Hydrolase</keyword>
<protein>
    <recommendedName>
        <fullName evidence="9">HAD-IB family hydrolase</fullName>
    </recommendedName>
</protein>
<feature type="region of interest" description="Disordered" evidence="5">
    <location>
        <begin position="36"/>
        <end position="89"/>
    </location>
</feature>
<dbReference type="Pfam" id="PF12710">
    <property type="entry name" value="HAD"/>
    <property type="match status" value="1"/>
</dbReference>
<keyword evidence="6" id="KW-1133">Transmembrane helix</keyword>
<evidence type="ECO:0000256" key="3">
    <source>
        <dbReference type="ARBA" id="ARBA00022801"/>
    </source>
</evidence>
<sequence length="385" mass="40790">MIIAQPGQILQPRVDGNKIRKKFLAHAGLLMHSRAEDSGNQVLPSGETYTPSMSVSASAGDERPTAGLPNVDSGSHLPTDPLSPESSTTVTPAAARSAAFFDLDKTVIAKSSALAFGRPFYQGGLITRRAMLRSAYAQLMFQRAGADEAQMARIRDSVTAMITGWNVSQVRQIVAETLHELIEPTIYAEAAALIGEHRAAGRDVVIVSTSGEEVVAPIGALLGVDRVVATRMAVVNGHYTGEIEYYAAGPAKAAAIRELAESEGYDLDDCYAYSDSVSDVPMLDTVGHPFAVNPDRGLRKTAVERGWPILVFRRPVTLPTRFVRPSTPVLATAAVGFGVGAAALAGMVVWYGRHRARSASSGMSRLAQRARSSNAASPPVVPVPG</sequence>
<dbReference type="NCBIfam" id="TIGR01490">
    <property type="entry name" value="HAD-SF-IB-hyp1"/>
    <property type="match status" value="1"/>
</dbReference>
<comment type="caution">
    <text evidence="7">The sequence shown here is derived from an EMBL/GenBank/DDBJ whole genome shotgun (WGS) entry which is preliminary data.</text>
</comment>
<proteinExistence type="inferred from homology"/>
<comment type="similarity">
    <text evidence="1">Belongs to the HAD-like hydrolase superfamily. SerB family.</text>
</comment>
<keyword evidence="4" id="KW-0460">Magnesium</keyword>
<keyword evidence="2" id="KW-0479">Metal-binding</keyword>
<feature type="transmembrane region" description="Helical" evidence="6">
    <location>
        <begin position="329"/>
        <end position="351"/>
    </location>
</feature>
<accession>A0ABP6SXJ9</accession>
<dbReference type="SUPFAM" id="SSF56784">
    <property type="entry name" value="HAD-like"/>
    <property type="match status" value="1"/>
</dbReference>
<keyword evidence="8" id="KW-1185">Reference proteome</keyword>
<name>A0ABP6SXJ9_9ACTN</name>
<evidence type="ECO:0008006" key="9">
    <source>
        <dbReference type="Google" id="ProtNLM"/>
    </source>
</evidence>
<dbReference type="PANTHER" id="PTHR43344">
    <property type="entry name" value="PHOSPHOSERINE PHOSPHATASE"/>
    <property type="match status" value="1"/>
</dbReference>
<gene>
    <name evidence="7" type="ORF">GCM10020369_27020</name>
</gene>
<dbReference type="Proteomes" id="UP001501676">
    <property type="component" value="Unassembled WGS sequence"/>
</dbReference>
<feature type="region of interest" description="Disordered" evidence="5">
    <location>
        <begin position="362"/>
        <end position="385"/>
    </location>
</feature>